<gene>
    <name evidence="3" type="primary">LOC113696267</name>
</gene>
<evidence type="ECO:0000313" key="2">
    <source>
        <dbReference type="Proteomes" id="UP001652660"/>
    </source>
</evidence>
<dbReference type="Proteomes" id="UP001652660">
    <property type="component" value="Chromosome 6e"/>
</dbReference>
<dbReference type="PANTHER" id="PTHR34670:SF8">
    <property type="entry name" value="EXPRESSED PROTEIN"/>
    <property type="match status" value="1"/>
</dbReference>
<feature type="compositionally biased region" description="Low complexity" evidence="1">
    <location>
        <begin position="60"/>
        <end position="70"/>
    </location>
</feature>
<protein>
    <submittedName>
        <fullName evidence="3">Uncharacterized protein</fullName>
    </submittedName>
</protein>
<reference evidence="3" key="2">
    <citation type="submission" date="2025-08" db="UniProtKB">
        <authorList>
            <consortium name="RefSeq"/>
        </authorList>
    </citation>
    <scope>IDENTIFICATION</scope>
    <source>
        <tissue evidence="3">Leaves</tissue>
    </source>
</reference>
<dbReference type="AlphaFoldDB" id="A0A6P6SZM0"/>
<evidence type="ECO:0000313" key="3">
    <source>
        <dbReference type="RefSeq" id="XP_027071499.1"/>
    </source>
</evidence>
<proteinExistence type="predicted"/>
<organism evidence="2 3">
    <name type="scientific">Coffea arabica</name>
    <name type="common">Arabian coffee</name>
    <dbReference type="NCBI Taxonomy" id="13443"/>
    <lineage>
        <taxon>Eukaryota</taxon>
        <taxon>Viridiplantae</taxon>
        <taxon>Streptophyta</taxon>
        <taxon>Embryophyta</taxon>
        <taxon>Tracheophyta</taxon>
        <taxon>Spermatophyta</taxon>
        <taxon>Magnoliopsida</taxon>
        <taxon>eudicotyledons</taxon>
        <taxon>Gunneridae</taxon>
        <taxon>Pentapetalae</taxon>
        <taxon>asterids</taxon>
        <taxon>lamiids</taxon>
        <taxon>Gentianales</taxon>
        <taxon>Rubiaceae</taxon>
        <taxon>Ixoroideae</taxon>
        <taxon>Gardenieae complex</taxon>
        <taxon>Bertiereae - Coffeeae clade</taxon>
        <taxon>Coffeeae</taxon>
        <taxon>Coffea</taxon>
    </lineage>
</organism>
<sequence length="93" mass="10140">MEGLIPLVYRAIMQYKNGQQGMMGSWMNESPSASYTRLPGDSGRFQMPDIQLFRPDCAFPASASSPSSSATKRMLSAAVQSPGCHLTPRRAVK</sequence>
<dbReference type="GeneID" id="113696267"/>
<name>A0A6P6SZM0_COFAR</name>
<keyword evidence="2" id="KW-1185">Reference proteome</keyword>
<dbReference type="RefSeq" id="XP_027071499.1">
    <property type="nucleotide sequence ID" value="XM_027215698.2"/>
</dbReference>
<evidence type="ECO:0000256" key="1">
    <source>
        <dbReference type="SAM" id="MobiDB-lite"/>
    </source>
</evidence>
<dbReference type="PANTHER" id="PTHR34670">
    <property type="entry name" value="EXPRESSED PROTEIN"/>
    <property type="match status" value="1"/>
</dbReference>
<accession>A0A6P6SZM0</accession>
<feature type="region of interest" description="Disordered" evidence="1">
    <location>
        <begin position="60"/>
        <end position="93"/>
    </location>
</feature>
<reference evidence="2" key="1">
    <citation type="journal article" date="2025" name="Foods">
        <title>Unveiling the Microbial Signatures of Arabica Coffee Cherries: Insights into Ripeness Specific Diversity, Functional Traits, and Implications for Quality and Safety.</title>
        <authorList>
            <consortium name="RefSeq"/>
            <person name="Tenea G.N."/>
            <person name="Cifuentes V."/>
            <person name="Reyes P."/>
            <person name="Cevallos-Vallejos M."/>
        </authorList>
    </citation>
    <scope>NUCLEOTIDE SEQUENCE [LARGE SCALE GENOMIC DNA]</scope>
</reference>
<dbReference type="OrthoDB" id="691358at2759"/>